<evidence type="ECO:0000259" key="2">
    <source>
        <dbReference type="PROSITE" id="PS50234"/>
    </source>
</evidence>
<dbReference type="InterPro" id="IPR002035">
    <property type="entry name" value="VWF_A"/>
</dbReference>
<reference evidence="4" key="1">
    <citation type="journal article" date="2019" name="Int. J. Syst. Evol. Microbiol.">
        <title>The Global Catalogue of Microorganisms (GCM) 10K type strain sequencing project: providing services to taxonomists for standard genome sequencing and annotation.</title>
        <authorList>
            <consortium name="The Broad Institute Genomics Platform"/>
            <consortium name="The Broad Institute Genome Sequencing Center for Infectious Disease"/>
            <person name="Wu L."/>
            <person name="Ma J."/>
        </authorList>
    </citation>
    <scope>NUCLEOTIDE SEQUENCE [LARGE SCALE GENOMIC DNA]</scope>
    <source>
        <strain evidence="4">CCUG 43117</strain>
    </source>
</reference>
<evidence type="ECO:0000313" key="3">
    <source>
        <dbReference type="EMBL" id="MFC5505766.1"/>
    </source>
</evidence>
<gene>
    <name evidence="3" type="ORF">ACFPN9_10890</name>
</gene>
<comment type="caution">
    <text evidence="3">The sequence shown here is derived from an EMBL/GenBank/DDBJ whole genome shotgun (WGS) entry which is preliminary data.</text>
</comment>
<keyword evidence="4" id="KW-1185">Reference proteome</keyword>
<organism evidence="3 4">
    <name type="scientific">Bosea massiliensis</name>
    <dbReference type="NCBI Taxonomy" id="151419"/>
    <lineage>
        <taxon>Bacteria</taxon>
        <taxon>Pseudomonadati</taxon>
        <taxon>Pseudomonadota</taxon>
        <taxon>Alphaproteobacteria</taxon>
        <taxon>Hyphomicrobiales</taxon>
        <taxon>Boseaceae</taxon>
        <taxon>Bosea</taxon>
    </lineage>
</organism>
<feature type="transmembrane region" description="Helical" evidence="1">
    <location>
        <begin position="21"/>
        <end position="43"/>
    </location>
</feature>
<protein>
    <submittedName>
        <fullName evidence="3">VWA domain-containing protein</fullName>
    </submittedName>
</protein>
<keyword evidence="1" id="KW-0472">Membrane</keyword>
<sequence>MRVPAMLKRLKWLRRLRSDERGNVMVMFSFAMVPIIGLTGATIDYSRASEARMMLNSAVDSAALMAARDATKLSDSELRERINKWIAANLSGEAAKSFTSATISIDRTNRIITVGANLAVDTSLARVMGQNSIAVASSAQSTWGTNTIELALALDNTGSMASSGKMDALKAASLDLIKIMKEATLTTDQIRISVVPFATQVKVSTSLKDESWLRFDQTQTTWSRDRWGNWIANTVTINKSSWTGCISDRDQPNDVKDNESVSAYATLYPADFCAQSTLAPITPLTSDWTALTNAINAMTPVGNTNVTIGANWGMATLTPGAPFTGAKAFNTPRLQKYMILLTDGENTQNRFTTNGSAIDDRTKLACQSAKDAGIRVYTVRVINGDRTLLQNCASTPSMYYEVSNAAQLTPVFQQIAREISQIRLTQ</sequence>
<dbReference type="InterPro" id="IPR036465">
    <property type="entry name" value="vWFA_dom_sf"/>
</dbReference>
<dbReference type="PANTHER" id="PTHR24020">
    <property type="entry name" value="COLLAGEN ALPHA"/>
    <property type="match status" value="1"/>
</dbReference>
<dbReference type="InterPro" id="IPR050525">
    <property type="entry name" value="ECM_Assembly_Org"/>
</dbReference>
<keyword evidence="1" id="KW-0812">Transmembrane</keyword>
<dbReference type="SUPFAM" id="SSF53300">
    <property type="entry name" value="vWA-like"/>
    <property type="match status" value="1"/>
</dbReference>
<evidence type="ECO:0000256" key="1">
    <source>
        <dbReference type="SAM" id="Phobius"/>
    </source>
</evidence>
<dbReference type="EMBL" id="JBHSLU010000022">
    <property type="protein sequence ID" value="MFC5505766.1"/>
    <property type="molecule type" value="Genomic_DNA"/>
</dbReference>
<dbReference type="Pfam" id="PF00092">
    <property type="entry name" value="VWA"/>
    <property type="match status" value="1"/>
</dbReference>
<dbReference type="InterPro" id="IPR028087">
    <property type="entry name" value="Tad_N"/>
</dbReference>
<name>A0ABW0P0K7_9HYPH</name>
<dbReference type="Gene3D" id="3.40.50.410">
    <property type="entry name" value="von Willebrand factor, type A domain"/>
    <property type="match status" value="2"/>
</dbReference>
<dbReference type="RefSeq" id="WP_082735145.1">
    <property type="nucleotide sequence ID" value="NZ_JBHSLU010000022.1"/>
</dbReference>
<evidence type="ECO:0000313" key="4">
    <source>
        <dbReference type="Proteomes" id="UP001596060"/>
    </source>
</evidence>
<dbReference type="Proteomes" id="UP001596060">
    <property type="component" value="Unassembled WGS sequence"/>
</dbReference>
<dbReference type="Pfam" id="PF13400">
    <property type="entry name" value="Tad"/>
    <property type="match status" value="1"/>
</dbReference>
<accession>A0ABW0P0K7</accession>
<proteinExistence type="predicted"/>
<feature type="domain" description="VWFA" evidence="2">
    <location>
        <begin position="149"/>
        <end position="415"/>
    </location>
</feature>
<dbReference type="PROSITE" id="PS50234">
    <property type="entry name" value="VWFA"/>
    <property type="match status" value="1"/>
</dbReference>
<keyword evidence="1" id="KW-1133">Transmembrane helix</keyword>